<evidence type="ECO:0000256" key="7">
    <source>
        <dbReference type="SAM" id="MobiDB-lite"/>
    </source>
</evidence>
<dbReference type="GO" id="GO:0015562">
    <property type="term" value="F:efflux transmembrane transporter activity"/>
    <property type="evidence" value="ECO:0007669"/>
    <property type="project" value="TreeGrafter"/>
</dbReference>
<evidence type="ECO:0000259" key="8">
    <source>
        <dbReference type="Pfam" id="PF25876"/>
    </source>
</evidence>
<dbReference type="PANTHER" id="PTHR30469">
    <property type="entry name" value="MULTIDRUG RESISTANCE PROTEIN MDTA"/>
    <property type="match status" value="1"/>
</dbReference>
<evidence type="ECO:0000256" key="6">
    <source>
        <dbReference type="ARBA" id="ARBA00023136"/>
    </source>
</evidence>
<dbReference type="AlphaFoldDB" id="I2Q231"/>
<feature type="domain" description="Multidrug resistance protein MdtA-like beta-barrel" evidence="10">
    <location>
        <begin position="220"/>
        <end position="301"/>
    </location>
</feature>
<dbReference type="EMBL" id="JH600068">
    <property type="protein sequence ID" value="EIG53837.1"/>
    <property type="molecule type" value="Genomic_DNA"/>
</dbReference>
<comment type="subcellular location">
    <subcellularLocation>
        <location evidence="1">Cell membrane</location>
    </subcellularLocation>
</comment>
<feature type="domain" description="Multidrug resistance protein MdtA-like C-terminal permuted SH3" evidence="11">
    <location>
        <begin position="308"/>
        <end position="365"/>
    </location>
</feature>
<sequence length="410" mass="43697">MPVSLPRRSVEHCARFFPCGFAALTLMSLLCLAGCDRKKPAAEAPSPVEVTVLTAKATTAPMAVDGIGHVYAVRTVNVRSQVTGVIKKTLVGEGDVVKEGQSLLVIDPAPYKAQLDQATSTLGRDKATAEQNKRDWLRYKDLVAQGVVSQDDYEQKRTTYQQALEQVRVDEAAVVNAQVSLAYCYIASPSSGVVSLQSYKTGNLVEANKDIIFTVNQIQPINVQFAVAERYLPDIRDYASKGKTLAVTANTPSHPEKTAQGKLTVINNTVDVNSGTITLQGEFPNQDLLLWPGQFVNASVVLADTTDTILLPSSALVTTQDGASVFIAKADNTVGIRPVTVGRKIGPDTVVEKGVAAGEKVITSGQIKLFPGVPIKIIEPEAYKDGPVSPAAVADRDKKPAEPSKAGQGN</sequence>
<evidence type="ECO:0000256" key="5">
    <source>
        <dbReference type="ARBA" id="ARBA00022519"/>
    </source>
</evidence>
<dbReference type="Gene3D" id="1.10.287.470">
    <property type="entry name" value="Helix hairpin bin"/>
    <property type="match status" value="1"/>
</dbReference>
<comment type="similarity">
    <text evidence="2">Belongs to the membrane fusion protein (MFP) (TC 8.A.1) family.</text>
</comment>
<evidence type="ECO:0000259" key="10">
    <source>
        <dbReference type="Pfam" id="PF25944"/>
    </source>
</evidence>
<keyword evidence="6" id="KW-0472">Membrane</keyword>
<dbReference type="NCBIfam" id="TIGR01730">
    <property type="entry name" value="RND_mfp"/>
    <property type="match status" value="1"/>
</dbReference>
<reference evidence="12" key="1">
    <citation type="submission" date="2011-11" db="EMBL/GenBank/DDBJ databases">
        <title>Improved High-Quality Draft sequence of Desulfovibrio sp. U5L.</title>
        <authorList>
            <consortium name="US DOE Joint Genome Institute"/>
            <person name="Lucas S."/>
            <person name="Han J."/>
            <person name="Lapidus A."/>
            <person name="Cheng J.-F."/>
            <person name="Goodwin L."/>
            <person name="Pitluck S."/>
            <person name="Peters L."/>
            <person name="Ovchinnikova G."/>
            <person name="Held B."/>
            <person name="Detter J.C."/>
            <person name="Han C."/>
            <person name="Tapia R."/>
            <person name="Land M."/>
            <person name="Hauser L."/>
            <person name="Kyrpides N."/>
            <person name="Ivanova N."/>
            <person name="Pagani I."/>
            <person name="Gabster J."/>
            <person name="Walker C."/>
            <person name="Stolyar S."/>
            <person name="Stahl D."/>
            <person name="Arkin A."/>
            <person name="Dehal P."/>
            <person name="Hazen T."/>
            <person name="Woyke T."/>
        </authorList>
    </citation>
    <scope>NUCLEOTIDE SEQUENCE [LARGE SCALE GENOMIC DNA]</scope>
    <source>
        <strain evidence="12">U5L</strain>
    </source>
</reference>
<feature type="domain" description="Multidrug resistance protein MdtA-like barrel-sandwich hybrid" evidence="9">
    <location>
        <begin position="74"/>
        <end position="210"/>
    </location>
</feature>
<dbReference type="OrthoDB" id="9772050at2"/>
<dbReference type="GO" id="GO:1990281">
    <property type="term" value="C:efflux pump complex"/>
    <property type="evidence" value="ECO:0007669"/>
    <property type="project" value="TreeGrafter"/>
</dbReference>
<evidence type="ECO:0000256" key="3">
    <source>
        <dbReference type="ARBA" id="ARBA00022448"/>
    </source>
</evidence>
<dbReference type="InterPro" id="IPR058624">
    <property type="entry name" value="MdtA-like_HH"/>
</dbReference>
<evidence type="ECO:0000313" key="12">
    <source>
        <dbReference type="EMBL" id="EIG53837.1"/>
    </source>
</evidence>
<dbReference type="PANTHER" id="PTHR30469:SF36">
    <property type="entry name" value="BLL3903 PROTEIN"/>
    <property type="match status" value="1"/>
</dbReference>
<dbReference type="HOGENOM" id="CLU_018816_2_0_7"/>
<dbReference type="Pfam" id="PF25967">
    <property type="entry name" value="RND-MFP_C"/>
    <property type="match status" value="1"/>
</dbReference>
<evidence type="ECO:0000259" key="11">
    <source>
        <dbReference type="Pfam" id="PF25967"/>
    </source>
</evidence>
<dbReference type="InterPro" id="IPR058626">
    <property type="entry name" value="MdtA-like_b-barrel"/>
</dbReference>
<name>I2Q231_9BACT</name>
<dbReference type="InterPro" id="IPR058627">
    <property type="entry name" value="MdtA-like_C"/>
</dbReference>
<proteinExistence type="inferred from homology"/>
<feature type="domain" description="Multidrug resistance protein MdtA-like alpha-helical hairpin" evidence="8">
    <location>
        <begin position="114"/>
        <end position="183"/>
    </location>
</feature>
<keyword evidence="5" id="KW-0997">Cell inner membrane</keyword>
<evidence type="ECO:0000259" key="9">
    <source>
        <dbReference type="Pfam" id="PF25917"/>
    </source>
</evidence>
<dbReference type="Pfam" id="PF25876">
    <property type="entry name" value="HH_MFP_RND"/>
    <property type="match status" value="1"/>
</dbReference>
<dbReference type="eggNOG" id="COG0845">
    <property type="taxonomic scope" value="Bacteria"/>
</dbReference>
<dbReference type="Gene3D" id="2.40.420.20">
    <property type="match status" value="1"/>
</dbReference>
<dbReference type="Pfam" id="PF25944">
    <property type="entry name" value="Beta-barrel_RND"/>
    <property type="match status" value="1"/>
</dbReference>
<evidence type="ECO:0000256" key="4">
    <source>
        <dbReference type="ARBA" id="ARBA00022475"/>
    </source>
</evidence>
<dbReference type="InterPro" id="IPR006143">
    <property type="entry name" value="RND_pump_MFP"/>
</dbReference>
<dbReference type="SUPFAM" id="SSF111369">
    <property type="entry name" value="HlyD-like secretion proteins"/>
    <property type="match status" value="1"/>
</dbReference>
<evidence type="ECO:0000256" key="2">
    <source>
        <dbReference type="ARBA" id="ARBA00009477"/>
    </source>
</evidence>
<keyword evidence="4" id="KW-1003">Cell membrane</keyword>
<keyword evidence="3" id="KW-0813">Transport</keyword>
<gene>
    <name evidence="12" type="ORF">DesU5LDRAFT_2171</name>
</gene>
<dbReference type="Gene3D" id="2.40.50.100">
    <property type="match status" value="1"/>
</dbReference>
<dbReference type="STRING" id="596152.DesU5LDRAFT_2171"/>
<dbReference type="InterPro" id="IPR058625">
    <property type="entry name" value="MdtA-like_BSH"/>
</dbReference>
<feature type="region of interest" description="Disordered" evidence="7">
    <location>
        <begin position="385"/>
        <end position="410"/>
    </location>
</feature>
<dbReference type="Pfam" id="PF25917">
    <property type="entry name" value="BSH_RND"/>
    <property type="match status" value="1"/>
</dbReference>
<accession>I2Q231</accession>
<organism evidence="12">
    <name type="scientific">Desulfovibrio sp. U5L</name>
    <dbReference type="NCBI Taxonomy" id="596152"/>
    <lineage>
        <taxon>Bacteria</taxon>
        <taxon>Pseudomonadati</taxon>
        <taxon>Thermodesulfobacteriota</taxon>
        <taxon>Desulfovibrionia</taxon>
        <taxon>Desulfovibrionales</taxon>
        <taxon>Desulfovibrionaceae</taxon>
        <taxon>Desulfovibrio</taxon>
    </lineage>
</organism>
<protein>
    <submittedName>
        <fullName evidence="12">RND family efflux transporter, MFP subunit</fullName>
    </submittedName>
</protein>
<dbReference type="Gene3D" id="2.40.30.170">
    <property type="match status" value="1"/>
</dbReference>
<evidence type="ECO:0000256" key="1">
    <source>
        <dbReference type="ARBA" id="ARBA00004236"/>
    </source>
</evidence>